<dbReference type="AlphaFoldDB" id="G0S3A9"/>
<feature type="region of interest" description="Disordered" evidence="1">
    <location>
        <begin position="1"/>
        <end position="25"/>
    </location>
</feature>
<feature type="region of interest" description="Disordered" evidence="1">
    <location>
        <begin position="744"/>
        <end position="775"/>
    </location>
</feature>
<feature type="region of interest" description="Disordered" evidence="1">
    <location>
        <begin position="787"/>
        <end position="825"/>
    </location>
</feature>
<feature type="region of interest" description="Disordered" evidence="1">
    <location>
        <begin position="222"/>
        <end position="327"/>
    </location>
</feature>
<proteinExistence type="predicted"/>
<keyword evidence="3" id="KW-1185">Reference proteome</keyword>
<dbReference type="EMBL" id="GL988040">
    <property type="protein sequence ID" value="EGS22492.1"/>
    <property type="molecule type" value="Genomic_DNA"/>
</dbReference>
<feature type="compositionally biased region" description="Pro residues" evidence="1">
    <location>
        <begin position="635"/>
        <end position="644"/>
    </location>
</feature>
<feature type="compositionally biased region" description="Polar residues" evidence="1">
    <location>
        <begin position="616"/>
        <end position="633"/>
    </location>
</feature>
<dbReference type="OrthoDB" id="5244599at2759"/>
<evidence type="ECO:0000256" key="1">
    <source>
        <dbReference type="SAM" id="MobiDB-lite"/>
    </source>
</evidence>
<protein>
    <submittedName>
        <fullName evidence="2">Uncharacterized protein</fullName>
    </submittedName>
</protein>
<dbReference type="RefSeq" id="XP_006692511.1">
    <property type="nucleotide sequence ID" value="XM_006692448.1"/>
</dbReference>
<evidence type="ECO:0000313" key="3">
    <source>
        <dbReference type="Proteomes" id="UP000008066"/>
    </source>
</evidence>
<feature type="compositionally biased region" description="Low complexity" evidence="1">
    <location>
        <begin position="806"/>
        <end position="815"/>
    </location>
</feature>
<dbReference type="GeneID" id="18256074"/>
<feature type="region of interest" description="Disordered" evidence="1">
    <location>
        <begin position="360"/>
        <end position="409"/>
    </location>
</feature>
<feature type="compositionally biased region" description="Basic residues" evidence="1">
    <location>
        <begin position="45"/>
        <end position="58"/>
    </location>
</feature>
<sequence>MAPDPSPSSYFNPAFSSHNDREAAETSPLLEVLHQYQYATHRPSKIPIRKGSNPHHKHNDSGVALSPPEPLPCRRPSKVLRGGIYNTVIGYGSATDEIMRLQHGRSASITAHISGRIADFPRGSGVYNTVTGRGSLNDTSRNRQYASNAVKNVQAETISRAADVTHLTDFSEEKQKGISLDEPEFAPRFPFDTGAPDDSFLFEDPSVDSSRDLFPILASFPAVPRPLGERSPGSVEALSKGTVPSSSIPTDAEVQDNPAPKSVVVSKETFKNFNLEEHPGPPSRDDTTRRSVDISPKTYARQWTTDPKGFGESSLVNPPQPPSEPVTPAELRMAQESEVPRADKKQKLFGLFYFGKDQPKDSMPGFERKRRTSSITSKTRNKLRKRSIKDSRAERNNLRAQTAPTADPRRSFSEAVVAVGAGVLGLLHHERKENSVHEGELTALQQALHGWSHASPASPTLERSADHAMTPTLTRHLGGQVTHPGGSGSAVLAPVEWTGTSTPFEHPREPPIPPLPPQFSYKQPSQPPPRIHHTAPGPSSSTIPNEPPQLPHPVTVQTHLHDIRDQFDLPTTTTTPSISPKTLPVLSTSHGIDETASIDSLIADLDNTLHPHDHPSSCQPQSQQATGTVTCLTPSPAPEIPPKSPSRLSQQRAHQPHQPQQQQQHLAAPAPLRPAVQTYETFGCSPNLGDRQHFSRASDIPSIATDAHLSSRHEPARGEEGMSEPEVEDTIAEDVLDILSNPRESAVSPLGSRSVSEHEGHYPEGGGEEEGEHLAEVRRRTGTSPTVPAIILRPPAGVGSAGEGGSAAASVGSVGTDQGSKMSKAEKRCTVSALVPPLELGPGPAKTMPALLPFEGMEKEISYVTRASSIPTVHSGRMPVAEEAPLPMPRGEVSMKVMHRCVFCGRENDISAYFRGLEIKVEKQNED</sequence>
<feature type="compositionally biased region" description="Polar residues" evidence="1">
    <location>
        <begin position="7"/>
        <end position="17"/>
    </location>
</feature>
<name>G0S3A9_CHATD</name>
<dbReference type="Proteomes" id="UP000008066">
    <property type="component" value="Unassembled WGS sequence"/>
</dbReference>
<feature type="region of interest" description="Disordered" evidence="1">
    <location>
        <begin position="499"/>
        <end position="552"/>
    </location>
</feature>
<gene>
    <name evidence="2" type="ORF">CTHT_0020360</name>
</gene>
<feature type="compositionally biased region" description="Basic and acidic residues" evidence="1">
    <location>
        <begin position="388"/>
        <end position="397"/>
    </location>
</feature>
<evidence type="ECO:0000313" key="2">
    <source>
        <dbReference type="EMBL" id="EGS22492.1"/>
    </source>
</evidence>
<dbReference type="KEGG" id="cthr:CTHT_0020360"/>
<feature type="compositionally biased region" description="Basic and acidic residues" evidence="1">
    <location>
        <begin position="268"/>
        <end position="292"/>
    </location>
</feature>
<feature type="region of interest" description="Disordered" evidence="1">
    <location>
        <begin position="45"/>
        <end position="71"/>
    </location>
</feature>
<reference evidence="2 3" key="1">
    <citation type="journal article" date="2011" name="Cell">
        <title>Insight into structure and assembly of the nuclear pore complex by utilizing the genome of a eukaryotic thermophile.</title>
        <authorList>
            <person name="Amlacher S."/>
            <person name="Sarges P."/>
            <person name="Flemming D."/>
            <person name="van Noort V."/>
            <person name="Kunze R."/>
            <person name="Devos D.P."/>
            <person name="Arumugam M."/>
            <person name="Bork P."/>
            <person name="Hurt E."/>
        </authorList>
    </citation>
    <scope>NUCLEOTIDE SEQUENCE [LARGE SCALE GENOMIC DNA]</scope>
    <source>
        <strain evidence="3">DSM 1495 / CBS 144.50 / IMI 039719</strain>
    </source>
</reference>
<dbReference type="HOGENOM" id="CLU_315207_0_0_1"/>
<feature type="region of interest" description="Disordered" evidence="1">
    <location>
        <begin position="703"/>
        <end position="727"/>
    </location>
</feature>
<accession>G0S3A9</accession>
<organism evidence="3">
    <name type="scientific">Chaetomium thermophilum (strain DSM 1495 / CBS 144.50 / IMI 039719)</name>
    <name type="common">Thermochaetoides thermophila</name>
    <dbReference type="NCBI Taxonomy" id="759272"/>
    <lineage>
        <taxon>Eukaryota</taxon>
        <taxon>Fungi</taxon>
        <taxon>Dikarya</taxon>
        <taxon>Ascomycota</taxon>
        <taxon>Pezizomycotina</taxon>
        <taxon>Sordariomycetes</taxon>
        <taxon>Sordariomycetidae</taxon>
        <taxon>Sordariales</taxon>
        <taxon>Chaetomiaceae</taxon>
        <taxon>Thermochaetoides</taxon>
    </lineage>
</organism>
<feature type="compositionally biased region" description="Basic and acidic residues" evidence="1">
    <location>
        <begin position="709"/>
        <end position="720"/>
    </location>
</feature>
<feature type="compositionally biased region" description="Low complexity" evidence="1">
    <location>
        <begin position="650"/>
        <end position="668"/>
    </location>
</feature>
<feature type="region of interest" description="Disordered" evidence="1">
    <location>
        <begin position="606"/>
        <end position="668"/>
    </location>
</feature>